<reference evidence="8" key="1">
    <citation type="submission" date="2016-10" db="EMBL/GenBank/DDBJ databases">
        <authorList>
            <person name="Varghese N."/>
            <person name="Submissions S."/>
        </authorList>
    </citation>
    <scope>NUCLEOTIDE SEQUENCE [LARGE SCALE GENOMIC DNA]</scope>
    <source>
        <strain evidence="8">DSM 217</strain>
    </source>
</reference>
<accession>A0A1H2VPK0</accession>
<keyword evidence="8" id="KW-1185">Reference proteome</keyword>
<feature type="region of interest" description="Disordered" evidence="5">
    <location>
        <begin position="302"/>
        <end position="337"/>
    </location>
</feature>
<evidence type="ECO:0000313" key="8">
    <source>
        <dbReference type="Proteomes" id="UP000198816"/>
    </source>
</evidence>
<evidence type="ECO:0000256" key="2">
    <source>
        <dbReference type="ARBA" id="ARBA00023015"/>
    </source>
</evidence>
<dbReference type="GO" id="GO:0000976">
    <property type="term" value="F:transcription cis-regulatory region binding"/>
    <property type="evidence" value="ECO:0007669"/>
    <property type="project" value="TreeGrafter"/>
</dbReference>
<keyword evidence="3" id="KW-0238">DNA-binding</keyword>
<feature type="domain" description="HTH lysR-type" evidence="6">
    <location>
        <begin position="1"/>
        <end position="59"/>
    </location>
</feature>
<dbReference type="InterPro" id="IPR036388">
    <property type="entry name" value="WH-like_DNA-bd_sf"/>
</dbReference>
<dbReference type="SUPFAM" id="SSF53850">
    <property type="entry name" value="Periplasmic binding protein-like II"/>
    <property type="match status" value="1"/>
</dbReference>
<evidence type="ECO:0000256" key="5">
    <source>
        <dbReference type="SAM" id="MobiDB-lite"/>
    </source>
</evidence>
<organism evidence="7 8">
    <name type="scientific">Thiocapsa roseopersicina</name>
    <dbReference type="NCBI Taxonomy" id="1058"/>
    <lineage>
        <taxon>Bacteria</taxon>
        <taxon>Pseudomonadati</taxon>
        <taxon>Pseudomonadota</taxon>
        <taxon>Gammaproteobacteria</taxon>
        <taxon>Chromatiales</taxon>
        <taxon>Chromatiaceae</taxon>
        <taxon>Thiocapsa</taxon>
    </lineage>
</organism>
<dbReference type="GO" id="GO:0003700">
    <property type="term" value="F:DNA-binding transcription factor activity"/>
    <property type="evidence" value="ECO:0007669"/>
    <property type="project" value="InterPro"/>
</dbReference>
<dbReference type="PANTHER" id="PTHR30126:SF6">
    <property type="entry name" value="HTH-TYPE TRANSCRIPTIONAL REGULATOR CYSB-RELATED"/>
    <property type="match status" value="1"/>
</dbReference>
<dbReference type="SUPFAM" id="SSF46785">
    <property type="entry name" value="Winged helix' DNA-binding domain"/>
    <property type="match status" value="1"/>
</dbReference>
<evidence type="ECO:0000256" key="1">
    <source>
        <dbReference type="ARBA" id="ARBA00009437"/>
    </source>
</evidence>
<comment type="similarity">
    <text evidence="1">Belongs to the LysR transcriptional regulatory family.</text>
</comment>
<keyword evidence="2" id="KW-0805">Transcription regulation</keyword>
<dbReference type="Gene3D" id="1.10.10.10">
    <property type="entry name" value="Winged helix-like DNA-binding domain superfamily/Winged helix DNA-binding domain"/>
    <property type="match status" value="1"/>
</dbReference>
<dbReference type="Pfam" id="PF03466">
    <property type="entry name" value="LysR_substrate"/>
    <property type="match status" value="1"/>
</dbReference>
<dbReference type="RefSeq" id="WP_093030598.1">
    <property type="nucleotide sequence ID" value="NZ_FNNZ01000007.1"/>
</dbReference>
<dbReference type="InterPro" id="IPR036390">
    <property type="entry name" value="WH_DNA-bd_sf"/>
</dbReference>
<protein>
    <submittedName>
        <fullName evidence="7">LysR family transcriptional regulator, cys regulon transcriptional activator</fullName>
    </submittedName>
</protein>
<dbReference type="Pfam" id="PF00126">
    <property type="entry name" value="HTH_1"/>
    <property type="match status" value="1"/>
</dbReference>
<dbReference type="OrthoDB" id="5297026at2"/>
<dbReference type="PROSITE" id="PS50931">
    <property type="entry name" value="HTH_LYSR"/>
    <property type="match status" value="1"/>
</dbReference>
<dbReference type="InterPro" id="IPR000847">
    <property type="entry name" value="LysR_HTH_N"/>
</dbReference>
<evidence type="ECO:0000256" key="3">
    <source>
        <dbReference type="ARBA" id="ARBA00023125"/>
    </source>
</evidence>
<gene>
    <name evidence="7" type="ORF">SAMN05421783_107101</name>
</gene>
<evidence type="ECO:0000256" key="4">
    <source>
        <dbReference type="ARBA" id="ARBA00023163"/>
    </source>
</evidence>
<dbReference type="EMBL" id="FNNZ01000007">
    <property type="protein sequence ID" value="SDW69904.1"/>
    <property type="molecule type" value="Genomic_DNA"/>
</dbReference>
<dbReference type="PANTHER" id="PTHR30126">
    <property type="entry name" value="HTH-TYPE TRANSCRIPTIONAL REGULATOR"/>
    <property type="match status" value="1"/>
</dbReference>
<dbReference type="Gene3D" id="3.40.190.10">
    <property type="entry name" value="Periplasmic binding protein-like II"/>
    <property type="match status" value="2"/>
</dbReference>
<keyword evidence="4" id="KW-0804">Transcription</keyword>
<evidence type="ECO:0000259" key="6">
    <source>
        <dbReference type="PROSITE" id="PS50931"/>
    </source>
</evidence>
<proteinExistence type="inferred from homology"/>
<dbReference type="Proteomes" id="UP000198816">
    <property type="component" value="Unassembled WGS sequence"/>
</dbReference>
<dbReference type="InterPro" id="IPR005119">
    <property type="entry name" value="LysR_subst-bd"/>
</dbReference>
<sequence length="337" mass="37214">MELRQLRSLVTLVEVRFNVSRTAERLHLVQSAVTQHLKQLEAELGTRLFVRHGKRLVGLTEVGEQVFRHACEALRQTGNILAVGRDHLEEDRGVLRLGATHTQARYVLPPVIRRFAAAYPAVELQIHQGTPGQLVDMALRDLVDLAICTEALGDEIALQTVPCYRWNRCLIAPQSHPVLDVQPMTLATLCEHPIITYVFGFTGRGGFSDAFAKVGLHPKVVLSAADTDVIKTYVREGLGVGIIAALAYQPDEDADLGIRDLADLFPWEVTKIAYARDKYLRRYHQHFVDIFKGETAGGAGRSESGHNLFAGGPIPELPADNGGDSRRPVRRSIPVAL</sequence>
<dbReference type="AlphaFoldDB" id="A0A1H2VPK0"/>
<evidence type="ECO:0000313" key="7">
    <source>
        <dbReference type="EMBL" id="SDW69904.1"/>
    </source>
</evidence>
<dbReference type="PRINTS" id="PR00039">
    <property type="entry name" value="HTHLYSR"/>
</dbReference>
<name>A0A1H2VPK0_THIRO</name>
<dbReference type="GO" id="GO:0019344">
    <property type="term" value="P:cysteine biosynthetic process"/>
    <property type="evidence" value="ECO:0007669"/>
    <property type="project" value="TreeGrafter"/>
</dbReference>